<sequence length="88" mass="10179">MPEPSKRNGGKLVKTPSEKVVDYRNRRKQRIDSGKPDQWDCKDCAHILATDYLREKLGLLAWLRIAELNGYKFPPKKTNQNEINNPKG</sequence>
<dbReference type="AlphaFoldDB" id="A0A1L5TNC9"/>
<name>A0A1L5TNC9_ACIBA</name>
<organism evidence="2 3">
    <name type="scientific">Acinetobacter baumannii</name>
    <dbReference type="NCBI Taxonomy" id="470"/>
    <lineage>
        <taxon>Bacteria</taxon>
        <taxon>Pseudomonadati</taxon>
        <taxon>Pseudomonadota</taxon>
        <taxon>Gammaproteobacteria</taxon>
        <taxon>Moraxellales</taxon>
        <taxon>Moraxellaceae</taxon>
        <taxon>Acinetobacter</taxon>
        <taxon>Acinetobacter calcoaceticus/baumannii complex</taxon>
    </lineage>
</organism>
<protein>
    <submittedName>
        <fullName evidence="2">Uncharacterized protein</fullName>
    </submittedName>
</protein>
<dbReference type="EMBL" id="CP018664">
    <property type="protein sequence ID" value="APP30763.1"/>
    <property type="molecule type" value="Genomic_DNA"/>
</dbReference>
<reference evidence="2 3" key="1">
    <citation type="journal article" date="2014" name="Antimicrob. Agents Chemother.">
        <title>Triclosan can select for an AdeIJK-overexpressing mutant of Acinetobacter baumannii ATCC 17978 that displays reduced susceptibility to multiple antibiotics.</title>
        <authorList>
            <person name="Fernando D.M."/>
            <person name="Xu W."/>
            <person name="Loewen P.C."/>
            <person name="Zhanel G.G."/>
            <person name="Kumar A."/>
        </authorList>
    </citation>
    <scope>NUCLEOTIDE SEQUENCE [LARGE SCALE GENOMIC DNA]</scope>
    <source>
        <strain evidence="2 3">ATCC 17978</strain>
    </source>
</reference>
<accession>A0A1L5TNC9</accession>
<dbReference type="Proteomes" id="UP000072389">
    <property type="component" value="Chromosome"/>
</dbReference>
<dbReference type="RefSeq" id="WP_001114930.1">
    <property type="nucleotide sequence ID" value="NZ_CAUZCA010000010.1"/>
</dbReference>
<feature type="compositionally biased region" description="Basic and acidic residues" evidence="1">
    <location>
        <begin position="16"/>
        <end position="37"/>
    </location>
</feature>
<evidence type="ECO:0000313" key="3">
    <source>
        <dbReference type="Proteomes" id="UP000072389"/>
    </source>
</evidence>
<proteinExistence type="predicted"/>
<feature type="region of interest" description="Disordered" evidence="1">
    <location>
        <begin position="1"/>
        <end position="37"/>
    </location>
</feature>
<gene>
    <name evidence="2" type="ORF">AUO97_08045</name>
</gene>
<evidence type="ECO:0000256" key="1">
    <source>
        <dbReference type="SAM" id="MobiDB-lite"/>
    </source>
</evidence>
<evidence type="ECO:0000313" key="2">
    <source>
        <dbReference type="EMBL" id="APP30763.1"/>
    </source>
</evidence>